<comment type="caution">
    <text evidence="2">The sequence shown here is derived from an EMBL/GenBank/DDBJ whole genome shotgun (WGS) entry which is preliminary data.</text>
</comment>
<dbReference type="Pfam" id="PF06983">
    <property type="entry name" value="3-dmu-9_3-mt"/>
    <property type="match status" value="1"/>
</dbReference>
<reference evidence="2" key="1">
    <citation type="submission" date="2019-03" db="EMBL/GenBank/DDBJ databases">
        <title>Single cell metagenomics reveals metabolic interactions within the superorganism composed of flagellate Streblomastix strix and complex community of Bacteroidetes bacteria on its surface.</title>
        <authorList>
            <person name="Treitli S.C."/>
            <person name="Kolisko M."/>
            <person name="Husnik F."/>
            <person name="Keeling P."/>
            <person name="Hampl V."/>
        </authorList>
    </citation>
    <scope>NUCLEOTIDE SEQUENCE</scope>
    <source>
        <strain evidence="2">STM</strain>
    </source>
</reference>
<dbReference type="EMBL" id="SNRY01000851">
    <property type="protein sequence ID" value="KAA6335857.1"/>
    <property type="molecule type" value="Genomic_DNA"/>
</dbReference>
<dbReference type="AlphaFoldDB" id="A0A5J4RBJ3"/>
<dbReference type="InterPro" id="IPR028973">
    <property type="entry name" value="PhnB-like"/>
</dbReference>
<dbReference type="PANTHER" id="PTHR33990">
    <property type="entry name" value="PROTEIN YJDN-RELATED"/>
    <property type="match status" value="1"/>
</dbReference>
<sequence>MATVNAYLSFNGNCEEAFNFYKSIFGNEFSFIGRYKDMPSPDQPIPKSEYEKIMHVSLPIGQGTTLYGADMTEAFGEATIMGNNFALTVNTESEAEATRIFNALSAGGKVSMPLEKTFWAALFGMFTDKFDVNWMVNYDYNPDEK</sequence>
<dbReference type="EMBL" id="SNRY01001464">
    <property type="protein sequence ID" value="KAA6330734.1"/>
    <property type="molecule type" value="Genomic_DNA"/>
</dbReference>
<accession>A0A5J4RBJ3</accession>
<dbReference type="Gene3D" id="3.10.180.10">
    <property type="entry name" value="2,3-Dihydroxybiphenyl 1,2-Dioxygenase, domain 1"/>
    <property type="match status" value="1"/>
</dbReference>
<dbReference type="SUPFAM" id="SSF54593">
    <property type="entry name" value="Glyoxalase/Bleomycin resistance protein/Dihydroxybiphenyl dioxygenase"/>
    <property type="match status" value="1"/>
</dbReference>
<name>A0A5J4RBJ3_9ZZZZ</name>
<gene>
    <name evidence="3" type="ORF">EZS27_015950</name>
    <name evidence="2" type="ORF">EZS27_020587</name>
</gene>
<dbReference type="CDD" id="cd06588">
    <property type="entry name" value="PhnB_like"/>
    <property type="match status" value="1"/>
</dbReference>
<protein>
    <recommendedName>
        <fullName evidence="1">PhnB-like domain-containing protein</fullName>
    </recommendedName>
</protein>
<organism evidence="2">
    <name type="scientific">termite gut metagenome</name>
    <dbReference type="NCBI Taxonomy" id="433724"/>
    <lineage>
        <taxon>unclassified sequences</taxon>
        <taxon>metagenomes</taxon>
        <taxon>organismal metagenomes</taxon>
    </lineage>
</organism>
<dbReference type="InterPro" id="IPR029068">
    <property type="entry name" value="Glyas_Bleomycin-R_OHBP_Dase"/>
</dbReference>
<evidence type="ECO:0000313" key="2">
    <source>
        <dbReference type="EMBL" id="KAA6330734.1"/>
    </source>
</evidence>
<evidence type="ECO:0000259" key="1">
    <source>
        <dbReference type="Pfam" id="PF06983"/>
    </source>
</evidence>
<proteinExistence type="predicted"/>
<dbReference type="PANTHER" id="PTHR33990:SF1">
    <property type="entry name" value="PROTEIN YJDN"/>
    <property type="match status" value="1"/>
</dbReference>
<feature type="domain" description="PhnB-like" evidence="1">
    <location>
        <begin position="6"/>
        <end position="136"/>
    </location>
</feature>
<evidence type="ECO:0000313" key="3">
    <source>
        <dbReference type="EMBL" id="KAA6335857.1"/>
    </source>
</evidence>